<dbReference type="GO" id="GO:0005524">
    <property type="term" value="F:ATP binding"/>
    <property type="evidence" value="ECO:0007669"/>
    <property type="project" value="UniProtKB-KW"/>
</dbReference>
<comment type="function">
    <text evidence="6">Probable component of a branched-chain amino-acid transport system.</text>
</comment>
<evidence type="ECO:0000256" key="5">
    <source>
        <dbReference type="ARBA" id="ARBA00022970"/>
    </source>
</evidence>
<gene>
    <name evidence="10" type="ORF">ACFQGB_06875</name>
</gene>
<comment type="similarity">
    <text evidence="1">Belongs to the ABC transporter superfamily.</text>
</comment>
<dbReference type="Pfam" id="PF00005">
    <property type="entry name" value="ABC_tran"/>
    <property type="match status" value="1"/>
</dbReference>
<dbReference type="InterPro" id="IPR003439">
    <property type="entry name" value="ABC_transporter-like_ATP-bd"/>
</dbReference>
<evidence type="ECO:0000256" key="7">
    <source>
        <dbReference type="ARBA" id="ARBA00072811"/>
    </source>
</evidence>
<evidence type="ECO:0000256" key="4">
    <source>
        <dbReference type="ARBA" id="ARBA00022840"/>
    </source>
</evidence>
<dbReference type="PROSITE" id="PS50893">
    <property type="entry name" value="ABC_TRANSPORTER_2"/>
    <property type="match status" value="1"/>
</dbReference>
<comment type="caution">
    <text evidence="10">The sequence shown here is derived from an EMBL/GenBank/DDBJ whole genome shotgun (WGS) entry which is preliminary data.</text>
</comment>
<evidence type="ECO:0000256" key="3">
    <source>
        <dbReference type="ARBA" id="ARBA00022741"/>
    </source>
</evidence>
<dbReference type="InterPro" id="IPR052156">
    <property type="entry name" value="BCAA_Transport_ATP-bd_LivF"/>
</dbReference>
<evidence type="ECO:0000259" key="9">
    <source>
        <dbReference type="PROSITE" id="PS50893"/>
    </source>
</evidence>
<dbReference type="Gene3D" id="3.40.50.300">
    <property type="entry name" value="P-loop containing nucleotide triphosphate hydrolases"/>
    <property type="match status" value="1"/>
</dbReference>
<feature type="domain" description="ABC transporter" evidence="9">
    <location>
        <begin position="6"/>
        <end position="251"/>
    </location>
</feature>
<feature type="compositionally biased region" description="Low complexity" evidence="8">
    <location>
        <begin position="278"/>
        <end position="287"/>
    </location>
</feature>
<dbReference type="PANTHER" id="PTHR43820:SF4">
    <property type="entry name" value="HIGH-AFFINITY BRANCHED-CHAIN AMINO ACID TRANSPORT ATP-BINDING PROTEIN LIVF"/>
    <property type="match status" value="1"/>
</dbReference>
<dbReference type="EMBL" id="JBHSXN010000001">
    <property type="protein sequence ID" value="MFC6952583.1"/>
    <property type="molecule type" value="Genomic_DNA"/>
</dbReference>
<evidence type="ECO:0000256" key="8">
    <source>
        <dbReference type="SAM" id="MobiDB-lite"/>
    </source>
</evidence>
<dbReference type="PANTHER" id="PTHR43820">
    <property type="entry name" value="HIGH-AFFINITY BRANCHED-CHAIN AMINO ACID TRANSPORT ATP-BINDING PROTEIN LIVF"/>
    <property type="match status" value="1"/>
</dbReference>
<keyword evidence="5" id="KW-0029">Amino-acid transport</keyword>
<name>A0ABD5VCH8_9EURY</name>
<keyword evidence="2" id="KW-0813">Transport</keyword>
<dbReference type="GO" id="GO:0006865">
    <property type="term" value="P:amino acid transport"/>
    <property type="evidence" value="ECO:0007669"/>
    <property type="project" value="UniProtKB-KW"/>
</dbReference>
<dbReference type="Pfam" id="PF12399">
    <property type="entry name" value="BCA_ABC_TP_C"/>
    <property type="match status" value="1"/>
</dbReference>
<organism evidence="10 11">
    <name type="scientific">Halorubellus litoreus</name>
    <dbReference type="NCBI Taxonomy" id="755308"/>
    <lineage>
        <taxon>Archaea</taxon>
        <taxon>Methanobacteriati</taxon>
        <taxon>Methanobacteriota</taxon>
        <taxon>Stenosarchaea group</taxon>
        <taxon>Halobacteria</taxon>
        <taxon>Halobacteriales</taxon>
        <taxon>Halorubellaceae</taxon>
        <taxon>Halorubellus</taxon>
    </lineage>
</organism>
<evidence type="ECO:0000256" key="6">
    <source>
        <dbReference type="ARBA" id="ARBA00056071"/>
    </source>
</evidence>
<dbReference type="CDD" id="cd03219">
    <property type="entry name" value="ABC_Mj1267_LivG_branched"/>
    <property type="match status" value="1"/>
</dbReference>
<dbReference type="InterPro" id="IPR032823">
    <property type="entry name" value="BCA_ABC_TP_C"/>
</dbReference>
<accession>A0ABD5VCH8</accession>
<dbReference type="FunFam" id="3.40.50.300:FF:000421">
    <property type="entry name" value="Branched-chain amino acid ABC transporter ATP-binding protein"/>
    <property type="match status" value="1"/>
</dbReference>
<dbReference type="RefSeq" id="WP_336349550.1">
    <property type="nucleotide sequence ID" value="NZ_JAZAQL010000001.1"/>
</dbReference>
<dbReference type="Proteomes" id="UP001596395">
    <property type="component" value="Unassembled WGS sequence"/>
</dbReference>
<evidence type="ECO:0000313" key="10">
    <source>
        <dbReference type="EMBL" id="MFC6952583.1"/>
    </source>
</evidence>
<dbReference type="InterPro" id="IPR027417">
    <property type="entry name" value="P-loop_NTPase"/>
</dbReference>
<evidence type="ECO:0000256" key="1">
    <source>
        <dbReference type="ARBA" id="ARBA00005417"/>
    </source>
</evidence>
<evidence type="ECO:0000256" key="2">
    <source>
        <dbReference type="ARBA" id="ARBA00022448"/>
    </source>
</evidence>
<dbReference type="AlphaFoldDB" id="A0ABD5VCH8"/>
<proteinExistence type="inferred from homology"/>
<keyword evidence="4 10" id="KW-0067">ATP-binding</keyword>
<keyword evidence="11" id="KW-1185">Reference proteome</keyword>
<evidence type="ECO:0000313" key="11">
    <source>
        <dbReference type="Proteomes" id="UP001596395"/>
    </source>
</evidence>
<feature type="region of interest" description="Disordered" evidence="8">
    <location>
        <begin position="248"/>
        <end position="287"/>
    </location>
</feature>
<protein>
    <recommendedName>
        <fullName evidence="7">Probable branched-chain amino acid transport ATP-binding protein LivG</fullName>
    </recommendedName>
</protein>
<keyword evidence="3" id="KW-0547">Nucleotide-binding</keyword>
<dbReference type="SMART" id="SM00382">
    <property type="entry name" value="AAA"/>
    <property type="match status" value="1"/>
</dbReference>
<reference evidence="10 11" key="1">
    <citation type="journal article" date="2019" name="Int. J. Syst. Evol. Microbiol.">
        <title>The Global Catalogue of Microorganisms (GCM) 10K type strain sequencing project: providing services to taxonomists for standard genome sequencing and annotation.</title>
        <authorList>
            <consortium name="The Broad Institute Genomics Platform"/>
            <consortium name="The Broad Institute Genome Sequencing Center for Infectious Disease"/>
            <person name="Wu L."/>
            <person name="Ma J."/>
        </authorList>
    </citation>
    <scope>NUCLEOTIDE SEQUENCE [LARGE SCALE GENOMIC DNA]</scope>
    <source>
        <strain evidence="10 11">GX26</strain>
    </source>
</reference>
<sequence length="287" mass="30514">MGTELLRTQGLEKHFGGVTAVDDVDYSVSTGETVALIGPNGAGKTTFFNLLTGSLSPSAGTVEFRDDGEWVDVTDFDTHETAQAGIHRSYQVTNIFPTSTVRENVRVAAQAHGSDTHRFWRHADSFEDYHAETTRILERVGLGDLADRPAQALSHGEKRHLELAIALAGDPDLLLLDEPAAGVSSESVDEVVDLIRDVAQDHAVLLVEHNMDVVMDLADRITVLHRGALIADGEPEAVRADERVREAYLGGYGSDDDPTAGDSRPDDAGDGAGDGDGDTAATDGGVA</sequence>
<dbReference type="SUPFAM" id="SSF52540">
    <property type="entry name" value="P-loop containing nucleoside triphosphate hydrolases"/>
    <property type="match status" value="1"/>
</dbReference>
<dbReference type="InterPro" id="IPR003593">
    <property type="entry name" value="AAA+_ATPase"/>
</dbReference>